<dbReference type="InterPro" id="IPR036569">
    <property type="entry name" value="RpiB_LacA_LacB_sf"/>
</dbReference>
<feature type="active site" description="Proton donor" evidence="3">
    <location>
        <position position="98"/>
    </location>
</feature>
<dbReference type="PANTHER" id="PTHR43732:SF1">
    <property type="entry name" value="RIBOSE 5-PHOSPHATE ISOMERASE"/>
    <property type="match status" value="1"/>
</dbReference>
<dbReference type="GO" id="GO:0005975">
    <property type="term" value="P:carbohydrate metabolic process"/>
    <property type="evidence" value="ECO:0007669"/>
    <property type="project" value="InterPro"/>
</dbReference>
<dbReference type="InterPro" id="IPR004785">
    <property type="entry name" value="RpiB"/>
</dbReference>
<dbReference type="RefSeq" id="WP_069643352.1">
    <property type="nucleotide sequence ID" value="NZ_MIJE01000030.1"/>
</dbReference>
<protein>
    <submittedName>
        <fullName evidence="5">Ribose 5-phosphate isomerase B</fullName>
    </submittedName>
</protein>
<keyword evidence="2 5" id="KW-0413">Isomerase</keyword>
<dbReference type="Gene3D" id="3.40.1400.10">
    <property type="entry name" value="Sugar-phosphate isomerase, RpiB/LacA/LacB"/>
    <property type="match status" value="1"/>
</dbReference>
<dbReference type="Pfam" id="PF02502">
    <property type="entry name" value="LacAB_rpiB"/>
    <property type="match status" value="1"/>
</dbReference>
<feature type="binding site" evidence="4">
    <location>
        <begin position="66"/>
        <end position="70"/>
    </location>
    <ligand>
        <name>D-ribulose 5-phosphate</name>
        <dbReference type="ChEBI" id="CHEBI:58121"/>
    </ligand>
</feature>
<feature type="binding site" evidence="4">
    <location>
        <position position="132"/>
    </location>
    <ligand>
        <name>D-ribulose 5-phosphate</name>
        <dbReference type="ChEBI" id="CHEBI:58121"/>
    </ligand>
</feature>
<evidence type="ECO:0000256" key="4">
    <source>
        <dbReference type="PIRSR" id="PIRSR005384-2"/>
    </source>
</evidence>
<keyword evidence="6" id="KW-1185">Reference proteome</keyword>
<dbReference type="PANTHER" id="PTHR43732">
    <property type="entry name" value="RIBOSE 5-PHOSPHATE ISOMERASE-RELATED"/>
    <property type="match status" value="1"/>
</dbReference>
<dbReference type="OrthoDB" id="1778624at2"/>
<dbReference type="AlphaFoldDB" id="A0A1E5G1H6"/>
<gene>
    <name evidence="5" type="ORF">BHF68_06790</name>
</gene>
<feature type="binding site" evidence="4">
    <location>
        <position position="136"/>
    </location>
    <ligand>
        <name>D-ribulose 5-phosphate</name>
        <dbReference type="ChEBI" id="CHEBI:58121"/>
    </ligand>
</feature>
<feature type="binding site" evidence="4">
    <location>
        <position position="109"/>
    </location>
    <ligand>
        <name>D-ribulose 5-phosphate</name>
        <dbReference type="ChEBI" id="CHEBI:58121"/>
    </ligand>
</feature>
<dbReference type="Proteomes" id="UP000094296">
    <property type="component" value="Unassembled WGS sequence"/>
</dbReference>
<reference evidence="5 6" key="1">
    <citation type="submission" date="2016-09" db="EMBL/GenBank/DDBJ databases">
        <title>Draft genome sequence for the type strain of Desulfuribacillus alkaliarsenatis AHT28, an obligately anaerobic, sulfidogenic bacterium isolated from Russian soda lake sediments.</title>
        <authorList>
            <person name="Abin C.A."/>
            <person name="Hollibaugh J.T."/>
        </authorList>
    </citation>
    <scope>NUCLEOTIDE SEQUENCE [LARGE SCALE GENOMIC DNA]</scope>
    <source>
        <strain evidence="5 6">AHT28</strain>
    </source>
</reference>
<comment type="caution">
    <text evidence="5">The sequence shown here is derived from an EMBL/GenBank/DDBJ whole genome shotgun (WGS) entry which is preliminary data.</text>
</comment>
<sequence length="149" mass="16096">MKIAIAADHGGFSLKEEIKELLHKLGHEVHDFGTSNCESVDYPDYGLPAAEGVSEKRFDRAILICGTGLGMAIVANKVPGVRAVVVHDTFSAKATRQHNDSNVLAMGARVIGPGLALDIVSVWLETEFEGGRHQGRLDKIAAIEQKYCK</sequence>
<dbReference type="PIRSF" id="PIRSF005384">
    <property type="entry name" value="RpiB_LacA_B"/>
    <property type="match status" value="1"/>
</dbReference>
<dbReference type="NCBIfam" id="NF004051">
    <property type="entry name" value="PRK05571.1"/>
    <property type="match status" value="1"/>
</dbReference>
<organism evidence="5 6">
    <name type="scientific">Desulfuribacillus alkaliarsenatis</name>
    <dbReference type="NCBI Taxonomy" id="766136"/>
    <lineage>
        <taxon>Bacteria</taxon>
        <taxon>Bacillati</taxon>
        <taxon>Bacillota</taxon>
        <taxon>Desulfuribacillia</taxon>
        <taxon>Desulfuribacillales</taxon>
        <taxon>Desulfuribacillaceae</taxon>
        <taxon>Desulfuribacillus</taxon>
    </lineage>
</organism>
<name>A0A1E5G1H6_9FIRM</name>
<evidence type="ECO:0000313" key="5">
    <source>
        <dbReference type="EMBL" id="OEF96769.1"/>
    </source>
</evidence>
<dbReference type="InterPro" id="IPR051812">
    <property type="entry name" value="SPI_LacAB/RpiB"/>
</dbReference>
<dbReference type="NCBIfam" id="TIGR00689">
    <property type="entry name" value="rpiB_lacA_lacB"/>
    <property type="match status" value="1"/>
</dbReference>
<evidence type="ECO:0000256" key="3">
    <source>
        <dbReference type="PIRSR" id="PIRSR005384-1"/>
    </source>
</evidence>
<feature type="binding site" evidence="4">
    <location>
        <position position="99"/>
    </location>
    <ligand>
        <name>D-ribulose 5-phosphate</name>
        <dbReference type="ChEBI" id="CHEBI:58121"/>
    </ligand>
</feature>
<dbReference type="EMBL" id="MIJE01000030">
    <property type="protein sequence ID" value="OEF96769.1"/>
    <property type="molecule type" value="Genomic_DNA"/>
</dbReference>
<dbReference type="InterPro" id="IPR003500">
    <property type="entry name" value="RpiB_LacA_LacB"/>
</dbReference>
<dbReference type="SUPFAM" id="SSF89623">
    <property type="entry name" value="Ribose/Galactose isomerase RpiB/AlsB"/>
    <property type="match status" value="1"/>
</dbReference>
<proteinExistence type="inferred from homology"/>
<dbReference type="NCBIfam" id="TIGR01120">
    <property type="entry name" value="rpiB"/>
    <property type="match status" value="1"/>
</dbReference>
<accession>A0A1E5G1H6</accession>
<comment type="similarity">
    <text evidence="1">Belongs to the LacAB/RpiB family.</text>
</comment>
<evidence type="ECO:0000313" key="6">
    <source>
        <dbReference type="Proteomes" id="UP000094296"/>
    </source>
</evidence>
<feature type="active site" description="Proton acceptor" evidence="3">
    <location>
        <position position="65"/>
    </location>
</feature>
<evidence type="ECO:0000256" key="1">
    <source>
        <dbReference type="ARBA" id="ARBA00008754"/>
    </source>
</evidence>
<dbReference type="GO" id="GO:0016861">
    <property type="term" value="F:intramolecular oxidoreductase activity, interconverting aldoses and ketoses"/>
    <property type="evidence" value="ECO:0007669"/>
    <property type="project" value="UniProtKB-ARBA"/>
</dbReference>
<feature type="binding site" evidence="4">
    <location>
        <begin position="8"/>
        <end position="9"/>
    </location>
    <ligand>
        <name>D-ribulose 5-phosphate</name>
        <dbReference type="ChEBI" id="CHEBI:58121"/>
    </ligand>
</feature>
<evidence type="ECO:0000256" key="2">
    <source>
        <dbReference type="ARBA" id="ARBA00023235"/>
    </source>
</evidence>
<dbReference type="STRING" id="766136.BHF68_06790"/>